<feature type="compositionally biased region" description="Low complexity" evidence="1">
    <location>
        <begin position="807"/>
        <end position="817"/>
    </location>
</feature>
<feature type="region of interest" description="Disordered" evidence="1">
    <location>
        <begin position="799"/>
        <end position="926"/>
    </location>
</feature>
<dbReference type="AlphaFoldDB" id="A0A1B8B008"/>
<feature type="region of interest" description="Disordered" evidence="1">
    <location>
        <begin position="400"/>
        <end position="431"/>
    </location>
</feature>
<feature type="compositionally biased region" description="Low complexity" evidence="1">
    <location>
        <begin position="411"/>
        <end position="426"/>
    </location>
</feature>
<dbReference type="SUPFAM" id="SSF56112">
    <property type="entry name" value="Protein kinase-like (PK-like)"/>
    <property type="match status" value="1"/>
</dbReference>
<dbReference type="STRING" id="36050.A0A1B8B008"/>
<feature type="compositionally biased region" description="Gly residues" evidence="1">
    <location>
        <begin position="834"/>
        <end position="844"/>
    </location>
</feature>
<gene>
    <name evidence="3" type="ORF">FPOA_00013</name>
</gene>
<comment type="caution">
    <text evidence="3">The sequence shown here is derived from an EMBL/GenBank/DDBJ whole genome shotgun (WGS) entry which is preliminary data.</text>
</comment>
<sequence length="953" mass="101557">MESPDSNETSGTPRIDIVSGKASLAENVQFRFGTRTIQATGSAADRCHPNVLLLRIEQTIVQYAIQSLFQVLSTVTGSWIESKFPEWFLPERFVLKFQKMNWEEEFDNELIAYYKLQPIQGLTIPKLFGITQYSNTRALILSDIGGYCVATPEGAVLDEQDMRPLMYHAFKSLHDFGVSHGDTKLDNFHLITDNGKDKIMIVDLESADYEQTEEELTYTAKTKTNFRFTNTSIPTTTTSSFVPTSLDTSASTTGSPAPSTAPVSLGTAQLGVGASYTTALDGSAAVSLFIRNGVATFRLVPFLASFANLRVFVVFSILVRPPRAGLKRQVFEGCSLEVQLDGQTIYNEVMSDTGGSEVGQRSNPVRLNAEGRPDLQYVLTCGSDAVEVVVSHLSFEQASDDAETTPIAPLPTGTETPGGTITNTEGFTTNSDGETVFPTGTNSAGFTTNSNGETIVPSGTYSAGFTTNSNGETIFPTGTNSAGFTTNSNGETVFPPSTNSAGFTTNSNGETIFPTETATGTEDQSSAPTATSPAGFPDFIDAFTLFGCVSSNDGFPTFELAESDTSMDLDQCSTLCQGRAYFGVYDTDCYCGDEIDGEETARVGLDSCDIECPGDVSQFCGGDSSRLRMHRRQTIPSNRLLTVYVSAGGQTDIVTNEVTRTVTDQSTFVTTFATTVVGPVTTATERVVYVFVEANCGACNGQWVYIPEVCDCQGGFQYVPYYCFGGSCSGKTVYKSQECHDWWNHKDFYVPVDCEECSGGEILYKPWENSWGTPENCKPEEIPACEGLKCPPIYPTKNIGQNGGGSSDHSGSSHPGMHNGGSDSGSNGDSNGSSTGGSTGGSNGGSRYDNQSQGMNDKGSNGDIPGCTGDDCTEPYGNESNSKPNSSHESSGGNSYAEPAPGSNPTGSAEGSDSYSKPALSGNPTDVPVIISSASKQFASIFVFLAAFLLTLF</sequence>
<feature type="compositionally biased region" description="Polar residues" evidence="1">
    <location>
        <begin position="514"/>
        <end position="532"/>
    </location>
</feature>
<name>A0A1B8B008_FUSPO</name>
<dbReference type="EMBL" id="LYXU01000001">
    <property type="protein sequence ID" value="OBS26069.1"/>
    <property type="molecule type" value="Genomic_DNA"/>
</dbReference>
<keyword evidence="4" id="KW-1185">Reference proteome</keyword>
<protein>
    <recommendedName>
        <fullName evidence="2">WSC domain-containing protein</fullName>
    </recommendedName>
</protein>
<accession>A0A1B8B008</accession>
<feature type="region of interest" description="Disordered" evidence="1">
    <location>
        <begin position="514"/>
        <end position="533"/>
    </location>
</feature>
<dbReference type="SMART" id="SM00321">
    <property type="entry name" value="WSC"/>
    <property type="match status" value="1"/>
</dbReference>
<feature type="compositionally biased region" description="Low complexity" evidence="1">
    <location>
        <begin position="824"/>
        <end position="833"/>
    </location>
</feature>
<feature type="domain" description="WSC" evidence="2">
    <location>
        <begin position="542"/>
        <end position="633"/>
    </location>
</feature>
<dbReference type="InterPro" id="IPR002889">
    <property type="entry name" value="WSC_carb-bd"/>
</dbReference>
<evidence type="ECO:0000313" key="4">
    <source>
        <dbReference type="Proteomes" id="UP000091967"/>
    </source>
</evidence>
<reference evidence="3 4" key="1">
    <citation type="submission" date="2016-06" db="EMBL/GenBank/DDBJ databases">
        <title>Living apart together: crosstalk between the core and supernumerary genomes in a fungal plant pathogen.</title>
        <authorList>
            <person name="Vanheule A."/>
            <person name="Audenaert K."/>
            <person name="Warris S."/>
            <person name="Van De Geest H."/>
            <person name="Schijlen E."/>
            <person name="Hofte M."/>
            <person name="De Saeger S."/>
            <person name="Haesaert G."/>
            <person name="Waalwijk C."/>
            <person name="Van Der Lee T."/>
        </authorList>
    </citation>
    <scope>NUCLEOTIDE SEQUENCE [LARGE SCALE GENOMIC DNA]</scope>
    <source>
        <strain evidence="3 4">2516</strain>
    </source>
</reference>
<proteinExistence type="predicted"/>
<feature type="compositionally biased region" description="Polar residues" evidence="1">
    <location>
        <begin position="903"/>
        <end position="915"/>
    </location>
</feature>
<evidence type="ECO:0000259" key="2">
    <source>
        <dbReference type="PROSITE" id="PS51212"/>
    </source>
</evidence>
<dbReference type="Pfam" id="PF01822">
    <property type="entry name" value="WSC"/>
    <property type="match status" value="1"/>
</dbReference>
<organism evidence="3 4">
    <name type="scientific">Fusarium poae</name>
    <dbReference type="NCBI Taxonomy" id="36050"/>
    <lineage>
        <taxon>Eukaryota</taxon>
        <taxon>Fungi</taxon>
        <taxon>Dikarya</taxon>
        <taxon>Ascomycota</taxon>
        <taxon>Pezizomycotina</taxon>
        <taxon>Sordariomycetes</taxon>
        <taxon>Hypocreomycetidae</taxon>
        <taxon>Hypocreales</taxon>
        <taxon>Nectriaceae</taxon>
        <taxon>Fusarium</taxon>
    </lineage>
</organism>
<feature type="compositionally biased region" description="Low complexity" evidence="1">
    <location>
        <begin position="878"/>
        <end position="891"/>
    </location>
</feature>
<evidence type="ECO:0000313" key="3">
    <source>
        <dbReference type="EMBL" id="OBS26069.1"/>
    </source>
</evidence>
<dbReference type="InterPro" id="IPR011009">
    <property type="entry name" value="Kinase-like_dom_sf"/>
</dbReference>
<dbReference type="OMA" id="EEIPACE"/>
<dbReference type="Proteomes" id="UP000091967">
    <property type="component" value="Unassembled WGS sequence"/>
</dbReference>
<evidence type="ECO:0000256" key="1">
    <source>
        <dbReference type="SAM" id="MobiDB-lite"/>
    </source>
</evidence>
<feature type="compositionally biased region" description="Polar residues" evidence="1">
    <location>
        <begin position="848"/>
        <end position="859"/>
    </location>
</feature>
<dbReference type="PROSITE" id="PS51212">
    <property type="entry name" value="WSC"/>
    <property type="match status" value="1"/>
</dbReference>